<dbReference type="Proteomes" id="UP000187209">
    <property type="component" value="Unassembled WGS sequence"/>
</dbReference>
<evidence type="ECO:0000256" key="1">
    <source>
        <dbReference type="SAM" id="Coils"/>
    </source>
</evidence>
<name>A0A1R2BNE5_9CILI</name>
<dbReference type="AlphaFoldDB" id="A0A1R2BNE5"/>
<organism evidence="3 4">
    <name type="scientific">Stentor coeruleus</name>
    <dbReference type="NCBI Taxonomy" id="5963"/>
    <lineage>
        <taxon>Eukaryota</taxon>
        <taxon>Sar</taxon>
        <taxon>Alveolata</taxon>
        <taxon>Ciliophora</taxon>
        <taxon>Postciliodesmatophora</taxon>
        <taxon>Heterotrichea</taxon>
        <taxon>Heterotrichida</taxon>
        <taxon>Stentoridae</taxon>
        <taxon>Stentor</taxon>
    </lineage>
</organism>
<keyword evidence="1" id="KW-0175">Coiled coil</keyword>
<keyword evidence="2" id="KW-1133">Transmembrane helix</keyword>
<evidence type="ECO:0000313" key="4">
    <source>
        <dbReference type="Proteomes" id="UP000187209"/>
    </source>
</evidence>
<gene>
    <name evidence="3" type="ORF">SteCoe_22159</name>
</gene>
<evidence type="ECO:0000313" key="3">
    <source>
        <dbReference type="EMBL" id="OMJ78095.1"/>
    </source>
</evidence>
<sequence>MDKYLPMDLCALQKKLVEFEKETQELDEENQKVAGIAKTHEDVLKKIQFRIEDMAIDNLKLLYTQKLIEKSELELDIKRKDTEIVDVIKKSEEIKEECMKELQNRNALEMERNKLEKEIIGFDIQMQEFKKFVDEYGENAQNEKLGDLIHKNIIDERRIDKKIEEIEMDNQKVFSMEYRHATLLFEKRQKVQELKILDENLNDLIIEIQKKKAVLERLDKKTMFQEEAKEFNYIGLNAKNIVKTEVVEEKVRANHPYYDYKISKLTQKRMITQQNISYYKQKILLLSTPVKKDYWPYVYISVVSFIFFLINFFFWYYLEYKIT</sequence>
<evidence type="ECO:0000256" key="2">
    <source>
        <dbReference type="SAM" id="Phobius"/>
    </source>
</evidence>
<feature type="transmembrane region" description="Helical" evidence="2">
    <location>
        <begin position="294"/>
        <end position="318"/>
    </location>
</feature>
<keyword evidence="2" id="KW-0812">Transmembrane</keyword>
<accession>A0A1R2BNE5</accession>
<proteinExistence type="predicted"/>
<keyword evidence="2" id="KW-0472">Membrane</keyword>
<reference evidence="3 4" key="1">
    <citation type="submission" date="2016-11" db="EMBL/GenBank/DDBJ databases">
        <title>The macronuclear genome of Stentor coeruleus: a giant cell with tiny introns.</title>
        <authorList>
            <person name="Slabodnick M."/>
            <person name="Ruby J.G."/>
            <person name="Reiff S.B."/>
            <person name="Swart E.C."/>
            <person name="Gosai S."/>
            <person name="Prabakaran S."/>
            <person name="Witkowska E."/>
            <person name="Larue G.E."/>
            <person name="Fisher S."/>
            <person name="Freeman R.M."/>
            <person name="Gunawardena J."/>
            <person name="Chu W."/>
            <person name="Stover N.A."/>
            <person name="Gregory B.D."/>
            <person name="Nowacki M."/>
            <person name="Derisi J."/>
            <person name="Roy S.W."/>
            <person name="Marshall W.F."/>
            <person name="Sood P."/>
        </authorList>
    </citation>
    <scope>NUCLEOTIDE SEQUENCE [LARGE SCALE GENOMIC DNA]</scope>
    <source>
        <strain evidence="3">WM001</strain>
    </source>
</reference>
<feature type="coiled-coil region" evidence="1">
    <location>
        <begin position="187"/>
        <end position="221"/>
    </location>
</feature>
<protein>
    <recommendedName>
        <fullName evidence="5">DUF4200 domain-containing protein</fullName>
    </recommendedName>
</protein>
<dbReference type="EMBL" id="MPUH01000539">
    <property type="protein sequence ID" value="OMJ78095.1"/>
    <property type="molecule type" value="Genomic_DNA"/>
</dbReference>
<comment type="caution">
    <text evidence="3">The sequence shown here is derived from an EMBL/GenBank/DDBJ whole genome shotgun (WGS) entry which is preliminary data.</text>
</comment>
<feature type="coiled-coil region" evidence="1">
    <location>
        <begin position="91"/>
        <end position="125"/>
    </location>
</feature>
<evidence type="ECO:0008006" key="5">
    <source>
        <dbReference type="Google" id="ProtNLM"/>
    </source>
</evidence>
<keyword evidence="4" id="KW-1185">Reference proteome</keyword>